<feature type="compositionally biased region" description="Low complexity" evidence="9">
    <location>
        <begin position="338"/>
        <end position="348"/>
    </location>
</feature>
<organism evidence="11 12">
    <name type="scientific">Pseudomassariella vexata</name>
    <dbReference type="NCBI Taxonomy" id="1141098"/>
    <lineage>
        <taxon>Eukaryota</taxon>
        <taxon>Fungi</taxon>
        <taxon>Dikarya</taxon>
        <taxon>Ascomycota</taxon>
        <taxon>Pezizomycotina</taxon>
        <taxon>Sordariomycetes</taxon>
        <taxon>Xylariomycetidae</taxon>
        <taxon>Amphisphaeriales</taxon>
        <taxon>Pseudomassariaceae</taxon>
        <taxon>Pseudomassariella</taxon>
    </lineage>
</organism>
<name>A0A1Y2EJ05_9PEZI</name>
<dbReference type="GO" id="GO:0006493">
    <property type="term" value="P:protein O-linked glycosylation"/>
    <property type="evidence" value="ECO:0007669"/>
    <property type="project" value="TreeGrafter"/>
</dbReference>
<dbReference type="PANTHER" id="PTHR44998:SF1">
    <property type="entry name" value="UDP-N-ACETYLGLUCOSAMINE--PEPTIDE N-ACETYLGLUCOSAMINYLTRANSFERASE 110 KDA SUBUNIT"/>
    <property type="match status" value="1"/>
</dbReference>
<dbReference type="InterPro" id="IPR029489">
    <property type="entry name" value="OGT/SEC/SPY_C"/>
</dbReference>
<dbReference type="EC" id="2.4.1.255" evidence="3"/>
<evidence type="ECO:0000259" key="10">
    <source>
        <dbReference type="Pfam" id="PF13844"/>
    </source>
</evidence>
<dbReference type="GeneID" id="63777878"/>
<dbReference type="SMART" id="SM00028">
    <property type="entry name" value="TPR"/>
    <property type="match status" value="5"/>
</dbReference>
<dbReference type="Pfam" id="PF13844">
    <property type="entry name" value="Glyco_transf_41"/>
    <property type="match status" value="2"/>
</dbReference>
<protein>
    <recommendedName>
        <fullName evidence="3">protein O-GlcNAc transferase</fullName>
        <ecNumber evidence="3">2.4.1.255</ecNumber>
    </recommendedName>
</protein>
<dbReference type="PROSITE" id="PS50005">
    <property type="entry name" value="TPR"/>
    <property type="match status" value="2"/>
</dbReference>
<dbReference type="Gene3D" id="1.25.40.10">
    <property type="entry name" value="Tetratricopeptide repeat domain"/>
    <property type="match status" value="3"/>
</dbReference>
<feature type="repeat" description="TPR" evidence="8">
    <location>
        <begin position="471"/>
        <end position="504"/>
    </location>
</feature>
<dbReference type="GO" id="GO:0097363">
    <property type="term" value="F:protein O-acetylglucosaminyltransferase activity"/>
    <property type="evidence" value="ECO:0007669"/>
    <property type="project" value="UniProtKB-EC"/>
</dbReference>
<evidence type="ECO:0000256" key="9">
    <source>
        <dbReference type="SAM" id="MobiDB-lite"/>
    </source>
</evidence>
<dbReference type="InterPro" id="IPR011990">
    <property type="entry name" value="TPR-like_helical_dom_sf"/>
</dbReference>
<dbReference type="FunFam" id="3.40.50.11380:FF:000004">
    <property type="entry name" value="UDP-N-acetylglucosaminyltransferase (AFU_orthologue AFUA_1G03380)"/>
    <property type="match status" value="1"/>
</dbReference>
<evidence type="ECO:0000256" key="4">
    <source>
        <dbReference type="ARBA" id="ARBA00022676"/>
    </source>
</evidence>
<dbReference type="InterPro" id="IPR019734">
    <property type="entry name" value="TPR_rpt"/>
</dbReference>
<sequence>MLPLVQMHPMVPPSAHLAPSHVKPDLYPFQQHHHHTSRSSTLHGLASSHQDRPFSTRASQLQSAHPRSSAFHHHDNHEHHLRRKTPNGTIDAGYDGTPAQLASGPPPLKHMILPAAGNAQLAREYNTASSYRSPSTINPAEPRGFDGSDMNLLPYARGWQYGIDGVSRNTAMAMDCAPNTPSTVYYPYNNGVRVPTALQPTYHQSPGPPVFNNGGLLPPPAWPDANLPGYHHATLGGPSYYALNRNSMLLNRPSDPIMPSTPPLGLGAGYDTIQGILQIPAQRLESLSLEQNHYNAPSAQLPETASPVRFRERALANAHRTYVELLAYLHQSKKSQPGRSSAGSRSSSKMMIFPKLPKPPHGSVAAPDRRHSKNLRDHTHSVDGIHPGATSYTGVNRYGSSDTFLQMRSSSHQMSAGGPVANTSYYHLLNNEGSRYGKVAHPLLTKSPLSNAKTAVEMLNHLCEQSGWRWIDGMLLGGCLYYGLERYEQALEWFTRIVTLDDSHIEALSNVAATLYCLHRNEEAEKHWLQAVQRKPSYLEAVEHLVGLLCSTQRSKEAVDIITYVQRSLRLHDQRTAGEWDKESGGERMGQSHIPLEMADMGNFMEAVSHDAEIPSQAGFGSSGYRIPASENGRIIALIHAKGNMLYALKDIERASEAFEEAVLISAGRRLGCIQSLIRRIQSVLSTPEMQRRASRPSLQESLSGPLLLPPEKARHTAQLVFATRGELPGLRQVPDGVPRRSAVSTTSNSLLSLAKIFQDGMSNGGSSTGLMRRPSGVGDILALYYLSLSLSESPSTANNVGILLASVPQSTPTQPVLMAESSSNPPIPGIVPGSGLDLALAYYKYGLQLDSKHVHLHTNLGSLLKDIGQLDLAISMYEQAVACDGTFDIALTNLANAVKDRGRISEAIMYYKRAVVANPHFAEAVCGLSTALNSVCDWRERGGVVLHSGKYDRWHVNDKGMLQDGRAQATGFGLVSRVVDIVSRQLADSSQWGTGVLHSGALEVLVHQFRAAGANRTDQGLNLEVELRRWAGRSWEGSRVLRLVERSIKAAMRQWYQDNYVHGQSARGGYPRPRLPVTLTVPSAPTVLPFHTFTCPLTAKDIRMISQRNALRISCSTLRSPWLPDSVYPPPPPPKPHLNIGYVSSDFNNHPLAHLMQSVFGLHNPSRAKAFCYATTASDKSIHRHQIEREAPVFRDVSSWSAERLVDQIIQDKIHILVNLNGYTRGARNEIFAARPAPIQMSFMGFAGTLGAEWCDYILADETAIPPSTLRPSRKNVSLEDVFRDEEAVEDEDWMYAENIIFCRDTFFCCDHAQSSEPAERMVTWHEEQSRRWKMRKELFPHLPDDTIILGNFNQLYKIDPSTFRTWLRILSNVPKAVLWLLRFPELGESNLKRTAKLWASEEVASRIIFTDVAPKQQHISRARVCDLFLDTPECNAHTTAADVLWSSTPLLTLPRYPYKMCSRMAASILKGALPKNARGQDMARELIATDEDDYEAMATKLASSLNYRFTNGQYGEGRGRLAEMRKVLFDAKWTCALFDTRRWVRDLEDAYEEAWRKWVAGDSGDIYL</sequence>
<evidence type="ECO:0000256" key="2">
    <source>
        <dbReference type="ARBA" id="ARBA00005386"/>
    </source>
</evidence>
<dbReference type="EMBL" id="MCFJ01000001">
    <property type="protein sequence ID" value="ORY71539.1"/>
    <property type="molecule type" value="Genomic_DNA"/>
</dbReference>
<evidence type="ECO:0000313" key="12">
    <source>
        <dbReference type="Proteomes" id="UP000193689"/>
    </source>
</evidence>
<dbReference type="Gene3D" id="3.40.50.11380">
    <property type="match status" value="1"/>
</dbReference>
<gene>
    <name evidence="11" type="ORF">BCR38DRAFT_454046</name>
</gene>
<feature type="repeat" description="TPR" evidence="8">
    <location>
        <begin position="889"/>
        <end position="922"/>
    </location>
</feature>
<keyword evidence="7 8" id="KW-0802">TPR repeat</keyword>
<dbReference type="Pfam" id="PF13181">
    <property type="entry name" value="TPR_8"/>
    <property type="match status" value="1"/>
</dbReference>
<dbReference type="FunFam" id="3.40.50.2000:FF:000110">
    <property type="entry name" value="UDP-N-acetylglucosaminyltransferase protein"/>
    <property type="match status" value="1"/>
</dbReference>
<comment type="caution">
    <text evidence="11">The sequence shown here is derived from an EMBL/GenBank/DDBJ whole genome shotgun (WGS) entry which is preliminary data.</text>
</comment>
<keyword evidence="5 11" id="KW-0808">Transferase</keyword>
<comment type="pathway">
    <text evidence="1">Protein modification; protein glycosylation.</text>
</comment>
<proteinExistence type="inferred from homology"/>
<dbReference type="STRING" id="1141098.A0A1Y2EJ05"/>
<feature type="region of interest" description="Disordered" evidence="9">
    <location>
        <begin position="687"/>
        <end position="708"/>
    </location>
</feature>
<keyword evidence="6" id="KW-0677">Repeat</keyword>
<evidence type="ECO:0000313" key="11">
    <source>
        <dbReference type="EMBL" id="ORY71539.1"/>
    </source>
</evidence>
<dbReference type="RefSeq" id="XP_040721131.1">
    <property type="nucleotide sequence ID" value="XM_040861666.1"/>
</dbReference>
<evidence type="ECO:0000256" key="1">
    <source>
        <dbReference type="ARBA" id="ARBA00004922"/>
    </source>
</evidence>
<feature type="domain" description="O-GlcNAc transferase C-terminal" evidence="10">
    <location>
        <begin position="1085"/>
        <end position="1267"/>
    </location>
</feature>
<reference evidence="11 12" key="1">
    <citation type="submission" date="2016-07" db="EMBL/GenBank/DDBJ databases">
        <title>Pervasive Adenine N6-methylation of Active Genes in Fungi.</title>
        <authorList>
            <consortium name="DOE Joint Genome Institute"/>
            <person name="Mondo S.J."/>
            <person name="Dannebaum R.O."/>
            <person name="Kuo R.C."/>
            <person name="Labutti K."/>
            <person name="Haridas S."/>
            <person name="Kuo A."/>
            <person name="Salamov A."/>
            <person name="Ahrendt S.R."/>
            <person name="Lipzen A."/>
            <person name="Sullivan W."/>
            <person name="Andreopoulos W.B."/>
            <person name="Clum A."/>
            <person name="Lindquist E."/>
            <person name="Daum C."/>
            <person name="Ramamoorthy G.K."/>
            <person name="Gryganskyi A."/>
            <person name="Culley D."/>
            <person name="Magnuson J.K."/>
            <person name="James T.Y."/>
            <person name="O'Malley M.A."/>
            <person name="Stajich J.E."/>
            <person name="Spatafora J.W."/>
            <person name="Visel A."/>
            <person name="Grigoriev I.V."/>
        </authorList>
    </citation>
    <scope>NUCLEOTIDE SEQUENCE [LARGE SCALE GENOMIC DNA]</scope>
    <source>
        <strain evidence="11 12">CBS 129021</strain>
    </source>
</reference>
<evidence type="ECO:0000256" key="6">
    <source>
        <dbReference type="ARBA" id="ARBA00022737"/>
    </source>
</evidence>
<feature type="compositionally biased region" description="Polar residues" evidence="9">
    <location>
        <begin position="56"/>
        <end position="66"/>
    </location>
</feature>
<evidence type="ECO:0000256" key="3">
    <source>
        <dbReference type="ARBA" id="ARBA00011970"/>
    </source>
</evidence>
<feature type="region of interest" description="Disordered" evidence="9">
    <location>
        <begin position="333"/>
        <end position="370"/>
    </location>
</feature>
<dbReference type="Proteomes" id="UP000193689">
    <property type="component" value="Unassembled WGS sequence"/>
</dbReference>
<feature type="domain" description="O-GlcNAc transferase C-terminal" evidence="10">
    <location>
        <begin position="1343"/>
        <end position="1549"/>
    </location>
</feature>
<dbReference type="Gene3D" id="3.40.50.2000">
    <property type="entry name" value="Glycogen Phosphorylase B"/>
    <property type="match status" value="1"/>
</dbReference>
<evidence type="ECO:0000256" key="8">
    <source>
        <dbReference type="PROSITE-ProRule" id="PRU00339"/>
    </source>
</evidence>
<evidence type="ECO:0000256" key="7">
    <source>
        <dbReference type="ARBA" id="ARBA00022803"/>
    </source>
</evidence>
<keyword evidence="4" id="KW-0328">Glycosyltransferase</keyword>
<dbReference type="SUPFAM" id="SSF48452">
    <property type="entry name" value="TPR-like"/>
    <property type="match status" value="1"/>
</dbReference>
<accession>A0A1Y2EJ05</accession>
<dbReference type="OrthoDB" id="421121at2759"/>
<evidence type="ECO:0000256" key="5">
    <source>
        <dbReference type="ARBA" id="ARBA00022679"/>
    </source>
</evidence>
<feature type="region of interest" description="Disordered" evidence="9">
    <location>
        <begin position="25"/>
        <end position="91"/>
    </location>
</feature>
<feature type="compositionally biased region" description="Low complexity" evidence="9">
    <location>
        <begin position="697"/>
        <end position="708"/>
    </location>
</feature>
<dbReference type="PANTHER" id="PTHR44998">
    <property type="match status" value="1"/>
</dbReference>
<comment type="similarity">
    <text evidence="2">Belongs to the glycosyltransferase 41 family. O-GlcNAc transferase subfamily.</text>
</comment>
<dbReference type="InParanoid" id="A0A1Y2EJ05"/>
<dbReference type="FunFam" id="1.25.40.10:FF:000552">
    <property type="entry name" value="UDP-N-acetylglucosaminyltransferase (AFU_orthologue AFUA_1G03380)"/>
    <property type="match status" value="1"/>
</dbReference>
<keyword evidence="12" id="KW-1185">Reference proteome</keyword>